<accession>A0A4D6M3Y4</accession>
<keyword evidence="2" id="KW-1185">Reference proteome</keyword>
<reference evidence="1 2" key="1">
    <citation type="submission" date="2019-04" db="EMBL/GenBank/DDBJ databases">
        <title>An improved genome assembly and genetic linkage map for asparagus bean, Vigna unguiculata ssp. sesquipedialis.</title>
        <authorList>
            <person name="Xia Q."/>
            <person name="Zhang R."/>
            <person name="Dong Y."/>
        </authorList>
    </citation>
    <scope>NUCLEOTIDE SEQUENCE [LARGE SCALE GENOMIC DNA]</scope>
    <source>
        <tissue evidence="1">Leaf</tissue>
    </source>
</reference>
<organism evidence="1 2">
    <name type="scientific">Vigna unguiculata</name>
    <name type="common">Cowpea</name>
    <dbReference type="NCBI Taxonomy" id="3917"/>
    <lineage>
        <taxon>Eukaryota</taxon>
        <taxon>Viridiplantae</taxon>
        <taxon>Streptophyta</taxon>
        <taxon>Embryophyta</taxon>
        <taxon>Tracheophyta</taxon>
        <taxon>Spermatophyta</taxon>
        <taxon>Magnoliopsida</taxon>
        <taxon>eudicotyledons</taxon>
        <taxon>Gunneridae</taxon>
        <taxon>Pentapetalae</taxon>
        <taxon>rosids</taxon>
        <taxon>fabids</taxon>
        <taxon>Fabales</taxon>
        <taxon>Fabaceae</taxon>
        <taxon>Papilionoideae</taxon>
        <taxon>50 kb inversion clade</taxon>
        <taxon>NPAAA clade</taxon>
        <taxon>indigoferoid/millettioid clade</taxon>
        <taxon>Phaseoleae</taxon>
        <taxon>Vigna</taxon>
    </lineage>
</organism>
<evidence type="ECO:0000313" key="1">
    <source>
        <dbReference type="EMBL" id="QCD96039.1"/>
    </source>
</evidence>
<name>A0A4D6M3Y4_VIGUN</name>
<proteinExistence type="predicted"/>
<evidence type="ECO:0000313" key="2">
    <source>
        <dbReference type="Proteomes" id="UP000501690"/>
    </source>
</evidence>
<gene>
    <name evidence="1" type="ORF">DEO72_LG6g741</name>
</gene>
<dbReference type="AlphaFoldDB" id="A0A4D6M3Y4"/>
<protein>
    <submittedName>
        <fullName evidence="1">Uncharacterized protein</fullName>
    </submittedName>
</protein>
<dbReference type="EMBL" id="CP039350">
    <property type="protein sequence ID" value="QCD96039.1"/>
    <property type="molecule type" value="Genomic_DNA"/>
</dbReference>
<dbReference type="Proteomes" id="UP000501690">
    <property type="component" value="Linkage Group LG6"/>
</dbReference>
<sequence length="91" mass="9963">MREHEIKGVPGGLGVCVKRLDLQGSPSIAWHLATRCNPPGDRPCNRGSRSGWRSTARAEPPSGLCRFRLAALRLGQAITLRIVAVWVAFMQ</sequence>